<organism evidence="1 2">
    <name type="scientific">Tagetes erecta</name>
    <name type="common">African marigold</name>
    <dbReference type="NCBI Taxonomy" id="13708"/>
    <lineage>
        <taxon>Eukaryota</taxon>
        <taxon>Viridiplantae</taxon>
        <taxon>Streptophyta</taxon>
        <taxon>Embryophyta</taxon>
        <taxon>Tracheophyta</taxon>
        <taxon>Spermatophyta</taxon>
        <taxon>Magnoliopsida</taxon>
        <taxon>eudicotyledons</taxon>
        <taxon>Gunneridae</taxon>
        <taxon>Pentapetalae</taxon>
        <taxon>asterids</taxon>
        <taxon>campanulids</taxon>
        <taxon>Asterales</taxon>
        <taxon>Asteraceae</taxon>
        <taxon>Asteroideae</taxon>
        <taxon>Heliantheae alliance</taxon>
        <taxon>Tageteae</taxon>
        <taxon>Tagetes</taxon>
    </lineage>
</organism>
<name>A0AAD8K1M1_TARER</name>
<dbReference type="AlphaFoldDB" id="A0AAD8K1M1"/>
<accession>A0AAD8K1M1</accession>
<dbReference type="Proteomes" id="UP001229421">
    <property type="component" value="Unassembled WGS sequence"/>
</dbReference>
<sequence length="117" mass="12790">MSLMNMISFQRRSKRRRLCLRWNSFLKGLIGGKVKWVEDEHDGEKNVCSLQITSADICRKGWDSGDGWGTVVVVLVDSGGWWTLVGGGGGQWWVVRVVVVDGDGGGGQLVVVLNDGV</sequence>
<comment type="caution">
    <text evidence="1">The sequence shown here is derived from an EMBL/GenBank/DDBJ whole genome shotgun (WGS) entry which is preliminary data.</text>
</comment>
<dbReference type="EMBL" id="JAUHHV010000008">
    <property type="protein sequence ID" value="KAK1414059.1"/>
    <property type="molecule type" value="Genomic_DNA"/>
</dbReference>
<proteinExistence type="predicted"/>
<gene>
    <name evidence="1" type="ORF">QVD17_29797</name>
</gene>
<reference evidence="1" key="1">
    <citation type="journal article" date="2023" name="bioRxiv">
        <title>Improved chromosome-level genome assembly for marigold (Tagetes erecta).</title>
        <authorList>
            <person name="Jiang F."/>
            <person name="Yuan L."/>
            <person name="Wang S."/>
            <person name="Wang H."/>
            <person name="Xu D."/>
            <person name="Wang A."/>
            <person name="Fan W."/>
        </authorList>
    </citation>
    <scope>NUCLEOTIDE SEQUENCE</scope>
    <source>
        <strain evidence="1">WSJ</strain>
        <tissue evidence="1">Leaf</tissue>
    </source>
</reference>
<keyword evidence="2" id="KW-1185">Reference proteome</keyword>
<protein>
    <submittedName>
        <fullName evidence="1">Uncharacterized protein</fullName>
    </submittedName>
</protein>
<evidence type="ECO:0000313" key="1">
    <source>
        <dbReference type="EMBL" id="KAK1414059.1"/>
    </source>
</evidence>
<evidence type="ECO:0000313" key="2">
    <source>
        <dbReference type="Proteomes" id="UP001229421"/>
    </source>
</evidence>